<dbReference type="InterPro" id="IPR014998">
    <property type="entry name" value="DUF1848"/>
</dbReference>
<comment type="caution">
    <text evidence="1">The sequence shown here is derived from an EMBL/GenBank/DDBJ whole genome shotgun (WGS) entry which is preliminary data.</text>
</comment>
<protein>
    <submittedName>
        <fullName evidence="1">DUF1848 domain-containing protein</fullName>
    </submittedName>
</protein>
<dbReference type="Pfam" id="PF08902">
    <property type="entry name" value="DUF1848"/>
    <property type="match status" value="1"/>
</dbReference>
<sequence>MIISASRRTDIPAFYSKWFMNRIREGYVLTQNPFNTNQVKKIILTPYHIDAIIFWTRNPKPLIPYLDELYQKGFNYYFQYTITGYKRELEKATPHPFKAIETFIELSEKIGKEKVIWRYDPIIYTKYTDFDEHIRLFEKISKSLENRTEKVVISFADPYKKIQKNLDTLNYHDILENKNKLYELAKELSNISKSRNMIIETCSEAIDLDYCGIKHGKCIDDDLIEKLFNIDLNIGKDKNQRKECGCVQSVDIGMYNTCSHGCTYCYATYSETTVQKNRLKHNPESPLLIGNFEDLNEEVRRKLNEEQTLF</sequence>
<evidence type="ECO:0000313" key="1">
    <source>
        <dbReference type="EMBL" id="TLS71385.1"/>
    </source>
</evidence>
<proteinExistence type="predicted"/>
<evidence type="ECO:0000313" key="2">
    <source>
        <dbReference type="Proteomes" id="UP000308001"/>
    </source>
</evidence>
<organism evidence="1 2">
    <name type="scientific">Aliarcobacter thereius</name>
    <dbReference type="NCBI Taxonomy" id="544718"/>
    <lineage>
        <taxon>Bacteria</taxon>
        <taxon>Pseudomonadati</taxon>
        <taxon>Campylobacterota</taxon>
        <taxon>Epsilonproteobacteria</taxon>
        <taxon>Campylobacterales</taxon>
        <taxon>Arcobacteraceae</taxon>
        <taxon>Aliarcobacter</taxon>
    </lineage>
</organism>
<dbReference type="Proteomes" id="UP000308001">
    <property type="component" value="Unassembled WGS sequence"/>
</dbReference>
<dbReference type="EMBL" id="VBUF01000004">
    <property type="protein sequence ID" value="TLS71385.1"/>
    <property type="molecule type" value="Genomic_DNA"/>
</dbReference>
<reference evidence="1 2" key="1">
    <citation type="submission" date="2019-05" db="EMBL/GenBank/DDBJ databases">
        <title>Arcobacter cibarius and Arcobacter thereius providing challenges in identification an antibiotic susceptibility and Quinolone resistance.</title>
        <authorList>
            <person name="Busch A."/>
            <person name="Hanel I."/>
            <person name="Hotzel H."/>
            <person name="Tomaso H."/>
        </authorList>
    </citation>
    <scope>NUCLEOTIDE SEQUENCE [LARGE SCALE GENOMIC DNA]</scope>
    <source>
        <strain evidence="1 2">17CS1191_2</strain>
    </source>
</reference>
<accession>A0A5R9GYK0</accession>
<gene>
    <name evidence="1" type="ORF">FE246_07170</name>
</gene>
<name>A0A5R9GYK0_9BACT</name>
<dbReference type="RefSeq" id="WP_138142962.1">
    <property type="nucleotide sequence ID" value="NZ_VBUF01000004.1"/>
</dbReference>
<dbReference type="AlphaFoldDB" id="A0A5R9GYK0"/>